<dbReference type="AlphaFoldDB" id="A0A367LNU0"/>
<evidence type="ECO:0000313" key="2">
    <source>
        <dbReference type="Proteomes" id="UP000253664"/>
    </source>
</evidence>
<sequence>MSHAGWNASLRPAPWKRTREIFFIPSGSSGWLENDNKCLPRNGQKHRGLFQKDSARKVERWNAGMGWGYAAWAYMQNLTTTSHFPPTETPRFNPSLAKFVDRVRAGMRSRLITMVIDDPRQRGGLYDFINKLDCLKPLLTNKHPMQGSANCPRRGQMPAYLQRVIHIAVFPTVFMPYLGLDAFFSPLPVTSPALSALPNRERSMVT</sequence>
<dbReference type="Proteomes" id="UP000253664">
    <property type="component" value="Unassembled WGS sequence"/>
</dbReference>
<name>A0A367LNU0_9HYPO</name>
<reference evidence="1 2" key="1">
    <citation type="journal article" date="2015" name="BMC Genomics">
        <title>Insights from the genome of Ophiocordyceps polyrhachis-furcata to pathogenicity and host specificity in insect fungi.</title>
        <authorList>
            <person name="Wichadakul D."/>
            <person name="Kobmoo N."/>
            <person name="Ingsriswang S."/>
            <person name="Tangphatsornruang S."/>
            <person name="Chantasingh D."/>
            <person name="Luangsa-ard J.J."/>
            <person name="Eurwilaichitr L."/>
        </authorList>
    </citation>
    <scope>NUCLEOTIDE SEQUENCE [LARGE SCALE GENOMIC DNA]</scope>
    <source>
        <strain evidence="1 2">BCC 54312</strain>
    </source>
</reference>
<proteinExistence type="predicted"/>
<keyword evidence="2" id="KW-1185">Reference proteome</keyword>
<organism evidence="1 2">
    <name type="scientific">Ophiocordyceps polyrhachis-furcata BCC 54312</name>
    <dbReference type="NCBI Taxonomy" id="1330021"/>
    <lineage>
        <taxon>Eukaryota</taxon>
        <taxon>Fungi</taxon>
        <taxon>Dikarya</taxon>
        <taxon>Ascomycota</taxon>
        <taxon>Pezizomycotina</taxon>
        <taxon>Sordariomycetes</taxon>
        <taxon>Hypocreomycetidae</taxon>
        <taxon>Hypocreales</taxon>
        <taxon>Ophiocordycipitaceae</taxon>
        <taxon>Ophiocordyceps</taxon>
    </lineage>
</organism>
<evidence type="ECO:0000313" key="1">
    <source>
        <dbReference type="EMBL" id="RCI15912.1"/>
    </source>
</evidence>
<dbReference type="EMBL" id="LKCN02000001">
    <property type="protein sequence ID" value="RCI15912.1"/>
    <property type="molecule type" value="Genomic_DNA"/>
</dbReference>
<comment type="caution">
    <text evidence="1">The sequence shown here is derived from an EMBL/GenBank/DDBJ whole genome shotgun (WGS) entry which is preliminary data.</text>
</comment>
<accession>A0A367LNU0</accession>
<protein>
    <submittedName>
        <fullName evidence="1">Uncharacterized protein</fullName>
    </submittedName>
</protein>
<gene>
    <name evidence="1" type="ORF">L249_1768</name>
</gene>